<dbReference type="AlphaFoldDB" id="A0ABD2PGN8"/>
<organism evidence="1 2">
    <name type="scientific">Cryptolaemus montrouzieri</name>
    <dbReference type="NCBI Taxonomy" id="559131"/>
    <lineage>
        <taxon>Eukaryota</taxon>
        <taxon>Metazoa</taxon>
        <taxon>Ecdysozoa</taxon>
        <taxon>Arthropoda</taxon>
        <taxon>Hexapoda</taxon>
        <taxon>Insecta</taxon>
        <taxon>Pterygota</taxon>
        <taxon>Neoptera</taxon>
        <taxon>Endopterygota</taxon>
        <taxon>Coleoptera</taxon>
        <taxon>Polyphaga</taxon>
        <taxon>Cucujiformia</taxon>
        <taxon>Coccinelloidea</taxon>
        <taxon>Coccinellidae</taxon>
        <taxon>Scymninae</taxon>
        <taxon>Scymnini</taxon>
        <taxon>Cryptolaemus</taxon>
    </lineage>
</organism>
<evidence type="ECO:0000313" key="1">
    <source>
        <dbReference type="EMBL" id="KAL3290099.1"/>
    </source>
</evidence>
<proteinExistence type="predicted"/>
<evidence type="ECO:0000313" key="2">
    <source>
        <dbReference type="Proteomes" id="UP001516400"/>
    </source>
</evidence>
<reference evidence="1 2" key="1">
    <citation type="journal article" date="2021" name="BMC Biol.">
        <title>Horizontally acquired antibacterial genes associated with adaptive radiation of ladybird beetles.</title>
        <authorList>
            <person name="Li H.S."/>
            <person name="Tang X.F."/>
            <person name="Huang Y.H."/>
            <person name="Xu Z.Y."/>
            <person name="Chen M.L."/>
            <person name="Du X.Y."/>
            <person name="Qiu B.Y."/>
            <person name="Chen P.T."/>
            <person name="Zhang W."/>
            <person name="Slipinski A."/>
            <person name="Escalona H.E."/>
            <person name="Waterhouse R.M."/>
            <person name="Zwick A."/>
            <person name="Pang H."/>
        </authorList>
    </citation>
    <scope>NUCLEOTIDE SEQUENCE [LARGE SCALE GENOMIC DNA]</scope>
    <source>
        <strain evidence="1">SYSU2018</strain>
    </source>
</reference>
<dbReference type="Proteomes" id="UP001516400">
    <property type="component" value="Unassembled WGS sequence"/>
</dbReference>
<comment type="caution">
    <text evidence="1">The sequence shown here is derived from an EMBL/GenBank/DDBJ whole genome shotgun (WGS) entry which is preliminary data.</text>
</comment>
<protein>
    <submittedName>
        <fullName evidence="1">Uncharacterized protein</fullName>
    </submittedName>
</protein>
<keyword evidence="2" id="KW-1185">Reference proteome</keyword>
<dbReference type="EMBL" id="JABFTP020000186">
    <property type="protein sequence ID" value="KAL3290099.1"/>
    <property type="molecule type" value="Genomic_DNA"/>
</dbReference>
<name>A0ABD2PGN8_9CUCU</name>
<gene>
    <name evidence="1" type="ORF">HHI36_023467</name>
</gene>
<accession>A0ABD2PGN8</accession>
<sequence length="125" mass="14546">MGPDLSKISHTAHPKFTRVHEHWGNEEGENVPFSYQCRISFKSRDGRLRINQLIVKFALDPNIEQHHSENIDDALLEHKSEPQFIFCPPTEGDGLQMFILKHHHSRLLQNICCLLIHLKKAVFRS</sequence>